<feature type="transmembrane region" description="Helical" evidence="1">
    <location>
        <begin position="7"/>
        <end position="28"/>
    </location>
</feature>
<feature type="transmembrane region" description="Helical" evidence="1">
    <location>
        <begin position="243"/>
        <end position="263"/>
    </location>
</feature>
<dbReference type="Proteomes" id="UP000215256">
    <property type="component" value="Chromosome 2"/>
</dbReference>
<evidence type="ECO:0000313" key="2">
    <source>
        <dbReference type="EMBL" id="ASV84110.1"/>
    </source>
</evidence>
<dbReference type="RefSeq" id="WP_095444944.1">
    <property type="nucleotide sequence ID" value="NZ_CP022603.1"/>
</dbReference>
<feature type="transmembrane region" description="Helical" evidence="1">
    <location>
        <begin position="161"/>
        <end position="184"/>
    </location>
</feature>
<feature type="transmembrane region" description="Helical" evidence="1">
    <location>
        <begin position="48"/>
        <end position="68"/>
    </location>
</feature>
<dbReference type="EMBL" id="CP022603">
    <property type="protein sequence ID" value="ASV84110.1"/>
    <property type="molecule type" value="Genomic_DNA"/>
</dbReference>
<dbReference type="PANTHER" id="PTHR23537:SF1">
    <property type="entry name" value="SUGAR TRANSPORTER"/>
    <property type="match status" value="1"/>
</dbReference>
<dbReference type="InterPro" id="IPR010645">
    <property type="entry name" value="MFS_4"/>
</dbReference>
<reference evidence="2 3" key="1">
    <citation type="submission" date="2017-07" db="EMBL/GenBank/DDBJ databases">
        <title>Phylogenetic study on the rhizospheric bacterium Ochrobactrum sp. A44.</title>
        <authorList>
            <person name="Krzyzanowska D.M."/>
            <person name="Ossowicki A."/>
            <person name="Rajewska M."/>
            <person name="Maciag T."/>
            <person name="Kaczynski Z."/>
            <person name="Czerwicka M."/>
            <person name="Jafra S."/>
        </authorList>
    </citation>
    <scope>NUCLEOTIDE SEQUENCE [LARGE SCALE GENOMIC DNA]</scope>
    <source>
        <strain evidence="2 3">A44</strain>
    </source>
</reference>
<dbReference type="Gene3D" id="1.20.1250.20">
    <property type="entry name" value="MFS general substrate transporter like domains"/>
    <property type="match status" value="2"/>
</dbReference>
<feature type="transmembrane region" description="Helical" evidence="1">
    <location>
        <begin position="270"/>
        <end position="289"/>
    </location>
</feature>
<dbReference type="CDD" id="cd06180">
    <property type="entry name" value="MFS_YjiJ"/>
    <property type="match status" value="1"/>
</dbReference>
<dbReference type="KEGG" id="och:CES85_4902"/>
<dbReference type="AlphaFoldDB" id="A0A248UC39"/>
<feature type="transmembrane region" description="Helical" evidence="1">
    <location>
        <begin position="100"/>
        <end position="121"/>
    </location>
</feature>
<dbReference type="PANTHER" id="PTHR23537">
    <property type="match status" value="1"/>
</dbReference>
<feature type="transmembrane region" description="Helical" evidence="1">
    <location>
        <begin position="326"/>
        <end position="347"/>
    </location>
</feature>
<keyword evidence="1" id="KW-1133">Transmembrane helix</keyword>
<dbReference type="SUPFAM" id="SSF103473">
    <property type="entry name" value="MFS general substrate transporter"/>
    <property type="match status" value="1"/>
</dbReference>
<dbReference type="GO" id="GO:0005886">
    <property type="term" value="C:plasma membrane"/>
    <property type="evidence" value="ECO:0007669"/>
    <property type="project" value="TreeGrafter"/>
</dbReference>
<feature type="transmembrane region" description="Helical" evidence="1">
    <location>
        <begin position="205"/>
        <end position="231"/>
    </location>
</feature>
<accession>A0A248UC39</accession>
<dbReference type="OrthoDB" id="9797953at2"/>
<keyword evidence="1" id="KW-0472">Membrane</keyword>
<proteinExistence type="predicted"/>
<organism evidence="2 3">
    <name type="scientific">Ochrobactrum quorumnocens</name>
    <dbReference type="NCBI Taxonomy" id="271865"/>
    <lineage>
        <taxon>Bacteria</taxon>
        <taxon>Pseudomonadati</taxon>
        <taxon>Pseudomonadota</taxon>
        <taxon>Alphaproteobacteria</taxon>
        <taxon>Hyphomicrobiales</taxon>
        <taxon>Brucellaceae</taxon>
        <taxon>Brucella/Ochrobactrum group</taxon>
        <taxon>Ochrobactrum</taxon>
    </lineage>
</organism>
<evidence type="ECO:0000256" key="1">
    <source>
        <dbReference type="SAM" id="Phobius"/>
    </source>
</evidence>
<dbReference type="Pfam" id="PF06779">
    <property type="entry name" value="MFS_4"/>
    <property type="match status" value="1"/>
</dbReference>
<sequence length="389" mass="40688">MRNRPESGAAIAAALVLIIGMGFGRFAFTGLYPLMVADGQISIEGGSYAASTNYAGYLIGALLAVLLSGVSSRKLCTIATVTTVIATALLALPIPEWLIIIIRGFAGLFSAISMIAASHWLIHDQRLHDSAPVLYSGVGIGIVVSAEIIALSHLATLPSHAIWFILAVAALILTVTAIAMQWILEQPSAHQNAAASAAAQKQSDSFGPTLLVAVYGLAGFGYIITATYLPLLVRSTFDAIDPVHIWAIFGLGAVPSCFLWHFFRTRWGSRGSLMVNLAVQAIGVALPLLHVPVAYIVSALLVGGTFMGTVTIAMPAARHLSAKTRVNMLAIMTASYGAGQIIGPLMANALYVRTSSFDGSLMVAAAALIVGAVLCLTPKSWSLNEDTTG</sequence>
<dbReference type="InterPro" id="IPR036259">
    <property type="entry name" value="MFS_trans_sf"/>
</dbReference>
<keyword evidence="1" id="KW-0812">Transmembrane</keyword>
<feature type="transmembrane region" description="Helical" evidence="1">
    <location>
        <begin position="295"/>
        <end position="314"/>
    </location>
</feature>
<protein>
    <submittedName>
        <fullName evidence="2">Uncharacterized protein</fullName>
    </submittedName>
</protein>
<name>A0A248UC39_9HYPH</name>
<feature type="transmembrane region" description="Helical" evidence="1">
    <location>
        <begin position="133"/>
        <end position="155"/>
    </location>
</feature>
<gene>
    <name evidence="2" type="ORF">CES85_4902</name>
</gene>
<feature type="transmembrane region" description="Helical" evidence="1">
    <location>
        <begin position="359"/>
        <end position="377"/>
    </location>
</feature>
<feature type="transmembrane region" description="Helical" evidence="1">
    <location>
        <begin position="75"/>
        <end position="94"/>
    </location>
</feature>
<evidence type="ECO:0000313" key="3">
    <source>
        <dbReference type="Proteomes" id="UP000215256"/>
    </source>
</evidence>